<sequence length="203" mass="21688">MSGAGPVEPGEGTHAWDDTDTPRPPGRPRGRLARCYDRHRRAVLGSAAAIAVLAGSGYLYAGRPRQPPPPQPPYPVQVVDLVYLDAVPGPGGAEPGAFSFAVLLSVRSGRPVTVTRLAQPYDGLAMTSSPAAPFQTKSHSARKIIVTLRVTECERAPRNLGLPFLNVTLRNARAIQAHSFILGSRYARDLSEALQAACDQDSR</sequence>
<feature type="region of interest" description="Disordered" evidence="1">
    <location>
        <begin position="1"/>
        <end position="31"/>
    </location>
</feature>
<reference evidence="2 3" key="1">
    <citation type="submission" date="2014-05" db="EMBL/GenBank/DDBJ databases">
        <title>Complete genome sequence of the Streptomyces mutabilis TRM45540.</title>
        <authorList>
            <person name="Luo X."/>
            <person name="Zhang L."/>
        </authorList>
    </citation>
    <scope>NUCLEOTIDE SEQUENCE [LARGE SCALE GENOMIC DNA]</scope>
    <source>
        <strain evidence="2 3">TRM45540</strain>
    </source>
</reference>
<evidence type="ECO:0000256" key="1">
    <source>
        <dbReference type="SAM" id="MobiDB-lite"/>
    </source>
</evidence>
<dbReference type="STRING" id="1915400.FM21_08085"/>
<proteinExistence type="predicted"/>
<dbReference type="EMBL" id="JNFQ01000001">
    <property type="protein sequence ID" value="KFG76060.1"/>
    <property type="molecule type" value="Genomic_DNA"/>
</dbReference>
<organism evidence="2 3">
    <name type="scientific">Streptomyces mutabilis</name>
    <dbReference type="NCBI Taxonomy" id="67332"/>
    <lineage>
        <taxon>Bacteria</taxon>
        <taxon>Bacillati</taxon>
        <taxon>Actinomycetota</taxon>
        <taxon>Actinomycetes</taxon>
        <taxon>Kitasatosporales</taxon>
        <taxon>Streptomycetaceae</taxon>
        <taxon>Streptomyces</taxon>
    </lineage>
</organism>
<evidence type="ECO:0000313" key="3">
    <source>
        <dbReference type="Proteomes" id="UP000029095"/>
    </source>
</evidence>
<dbReference type="HOGENOM" id="CLU_095344_0_0_11"/>
<comment type="caution">
    <text evidence="2">The sequence shown here is derived from an EMBL/GenBank/DDBJ whole genome shotgun (WGS) entry which is preliminary data.</text>
</comment>
<accession>A0A086N4J2</accession>
<dbReference type="AlphaFoldDB" id="A0A086N4J2"/>
<protein>
    <recommendedName>
        <fullName evidence="4">Tat pathway signal sequence domain protein</fullName>
    </recommendedName>
</protein>
<dbReference type="RefSeq" id="WP_043377194.1">
    <property type="nucleotide sequence ID" value="NZ_KN039946.1"/>
</dbReference>
<dbReference type="Proteomes" id="UP000029095">
    <property type="component" value="Unassembled WGS sequence"/>
</dbReference>
<keyword evidence="3" id="KW-1185">Reference proteome</keyword>
<name>A0A086N4J2_9ACTN</name>
<evidence type="ECO:0000313" key="2">
    <source>
        <dbReference type="EMBL" id="KFG76060.1"/>
    </source>
</evidence>
<evidence type="ECO:0008006" key="4">
    <source>
        <dbReference type="Google" id="ProtNLM"/>
    </source>
</evidence>
<gene>
    <name evidence="2" type="ORF">FM21_08085</name>
</gene>